<dbReference type="GO" id="GO:0036503">
    <property type="term" value="P:ERAD pathway"/>
    <property type="evidence" value="ECO:0007669"/>
    <property type="project" value="TreeGrafter"/>
</dbReference>
<keyword evidence="17" id="KW-1185">Reference proteome</keyword>
<keyword evidence="8" id="KW-0863">Zinc-finger</keyword>
<dbReference type="AlphaFoldDB" id="A0A1C7NAG4"/>
<feature type="compositionally biased region" description="Polar residues" evidence="13">
    <location>
        <begin position="293"/>
        <end position="308"/>
    </location>
</feature>
<evidence type="ECO:0000256" key="3">
    <source>
        <dbReference type="ARBA" id="ARBA00004906"/>
    </source>
</evidence>
<evidence type="ECO:0000256" key="1">
    <source>
        <dbReference type="ARBA" id="ARBA00000900"/>
    </source>
</evidence>
<dbReference type="Pfam" id="PF23113">
    <property type="entry name" value="MARCHF6_C"/>
    <property type="match status" value="1"/>
</dbReference>
<feature type="transmembrane region" description="Helical" evidence="14">
    <location>
        <begin position="1034"/>
        <end position="1056"/>
    </location>
</feature>
<dbReference type="Proteomes" id="UP000093000">
    <property type="component" value="Unassembled WGS sequence"/>
</dbReference>
<evidence type="ECO:0000256" key="6">
    <source>
        <dbReference type="ARBA" id="ARBA00022692"/>
    </source>
</evidence>
<feature type="transmembrane region" description="Helical" evidence="14">
    <location>
        <begin position="180"/>
        <end position="199"/>
    </location>
</feature>
<feature type="transmembrane region" description="Helical" evidence="14">
    <location>
        <begin position="1123"/>
        <end position="1143"/>
    </location>
</feature>
<dbReference type="PANTHER" id="PTHR13145:SF0">
    <property type="entry name" value="E3 UBIQUITIN-PROTEIN LIGASE MARCHF6"/>
    <property type="match status" value="1"/>
</dbReference>
<sequence>MRETEDEEEICRVCRSEATPEQPLFHPCKCAGSIRYVHQDCLTEWLAHSRKKYCELCEHPFNFTPVYREDMPDKIPARLFIQQLRKKLAFAIITILRMLLVSCIWLVVLPYFTIWTWRLYFSLGASLSRHLSRLQQVKHQLGGGSNYLLYNDTMVNNATQTWIEEYKSRLTLQSFLADCFEGQVITCIVIIVFVAVFLLREWIVQNIPMEAPLNEDDELILDPHPIPAIAQINLQQTDELVQLDHQNMPWQNDIEPSPSPSPVASPSWHNDEEIPSLQIGRSMQNEVLPYTRASSLPPTFSRTSSFHDPNTGDRTFEFQRAASLEPFNNLTIGSRLEDTEIADNPFMPPELFFQGNPPNAPRMRHAEAPIGMRPILEENEHAQVPVPLQPPEPILGNNAENNNNDVNEGNEEEAEEFEGILEAIGMQGSLWSLLQNCTLMGLLIALSLGAAVWMPYLIGMLFIMTEAWDMVRVPLKIARLITDPFVDLLFWVSTDVIGPYIQPLLEGIASSPFYSYLLSLFSIDSTSGSSHISQDTSLPLVDLVAQFIEEMKPEFYSALQRYQALAIRQTAFDRFACIAIGYAVVAFFSCWYLTRSAQHRVATVALGRTAQEALRHQGIIFKVSLFIVIELVLFPIVCGYLLEFSTLPLFKQSTTTSLQGLFSSNPVSSVFLHWFLGTGFMFVFAVLVNFCRDVLRPGVMWFIRDPNDPQFHPIREIIERPALFQLRKIISSAFIYLAVIMIGVGGMIHALDIFTGHAILPLRWNFSYSRIPLSVVPVDIIILQIGIPAVVRYFKPKVLLKKLFISWMKFTCRQLRLSSFMFGQRRADEEGALVYHTWTALLKRAKPARYPQDGTIENIIGYDVSYMWEGQLLRVPRHDSVPVTERRRMLVPVDPITLIPLDETERRLGHPAANGSGDEEVNTTIVYSPPHFKQRLFAFVGFMWLSSSFFLCSIAVLPVLLGRTLFEVILNDEEKQAHDIYSFFIGSFVFLFIGVICYQIYNTIREITSQTTLQAVMDTLWHQAKQWSSWIFRWSFFAISFGLLIPLNLGILVELYSILPLKKVTEEEYSVELATMWVHGFAFMILLHGVVQIIPNNRIRNILNNVFREGIHNMNVKLCITRIVGPFLLFSLAAIGFPSIIAYINLKVIARANPELRFKFMQIVYPAALIGVGSYYLTNFIYKIGARLADNIREDNYLIGRTLHNLDQ</sequence>
<evidence type="ECO:0000256" key="14">
    <source>
        <dbReference type="SAM" id="Phobius"/>
    </source>
</evidence>
<name>A0A1C7NAG4_9FUNG</name>
<feature type="domain" description="RING-CH-type" evidence="15">
    <location>
        <begin position="3"/>
        <end position="64"/>
    </location>
</feature>
<evidence type="ECO:0000256" key="9">
    <source>
        <dbReference type="ARBA" id="ARBA00022786"/>
    </source>
</evidence>
<dbReference type="PROSITE" id="PS51292">
    <property type="entry name" value="ZF_RING_CH"/>
    <property type="match status" value="1"/>
</dbReference>
<dbReference type="FunCoup" id="A0A1C7NAG4">
    <property type="interactions" value="607"/>
</dbReference>
<dbReference type="FunFam" id="3.30.40.10:FF:000287">
    <property type="entry name" value="RING finger membrane protein"/>
    <property type="match status" value="1"/>
</dbReference>
<accession>A0A1C7NAG4</accession>
<dbReference type="PANTHER" id="PTHR13145">
    <property type="entry name" value="SSM4 PROTEIN"/>
    <property type="match status" value="1"/>
</dbReference>
<feature type="transmembrane region" description="Helical" evidence="14">
    <location>
        <begin position="88"/>
        <end position="112"/>
    </location>
</feature>
<evidence type="ECO:0000313" key="16">
    <source>
        <dbReference type="EMBL" id="OBZ85616.1"/>
    </source>
</evidence>
<evidence type="ECO:0000259" key="15">
    <source>
        <dbReference type="PROSITE" id="PS51292"/>
    </source>
</evidence>
<evidence type="ECO:0000256" key="5">
    <source>
        <dbReference type="ARBA" id="ARBA00022679"/>
    </source>
</evidence>
<feature type="region of interest" description="Disordered" evidence="13">
    <location>
        <begin position="293"/>
        <end position="313"/>
    </location>
</feature>
<feature type="transmembrane region" description="Helical" evidence="14">
    <location>
        <begin position="619"/>
        <end position="642"/>
    </location>
</feature>
<protein>
    <recommendedName>
        <fullName evidence="4">RING-type E3 ubiquitin transferase</fullName>
        <ecNumber evidence="4">2.3.2.27</ecNumber>
    </recommendedName>
</protein>
<dbReference type="CDD" id="cd16702">
    <property type="entry name" value="RING_CH-C4HC3_MARCH6"/>
    <property type="match status" value="1"/>
</dbReference>
<evidence type="ECO:0000256" key="2">
    <source>
        <dbReference type="ARBA" id="ARBA00004141"/>
    </source>
</evidence>
<feature type="transmembrane region" description="Helical" evidence="14">
    <location>
        <begin position="936"/>
        <end position="960"/>
    </location>
</feature>
<evidence type="ECO:0000256" key="11">
    <source>
        <dbReference type="ARBA" id="ARBA00022989"/>
    </source>
</evidence>
<dbReference type="InterPro" id="IPR056521">
    <property type="entry name" value="MARCHF6-like_C"/>
</dbReference>
<feature type="transmembrane region" description="Helical" evidence="14">
    <location>
        <begin position="1076"/>
        <end position="1094"/>
    </location>
</feature>
<feature type="transmembrane region" description="Helical" evidence="14">
    <location>
        <begin position="771"/>
        <end position="794"/>
    </location>
</feature>
<dbReference type="STRING" id="101091.A0A1C7NAG4"/>
<dbReference type="OrthoDB" id="264354at2759"/>
<reference evidence="16 17" key="1">
    <citation type="submission" date="2016-03" db="EMBL/GenBank/DDBJ databases">
        <title>Choanephora cucurbitarum.</title>
        <authorList>
            <person name="Min B."/>
            <person name="Park H."/>
            <person name="Park J.-H."/>
            <person name="Shin H.-D."/>
            <person name="Choi I.-G."/>
        </authorList>
    </citation>
    <scope>NUCLEOTIDE SEQUENCE [LARGE SCALE GENOMIC DNA]</scope>
    <source>
        <strain evidence="16 17">KUS-F28377</strain>
    </source>
</reference>
<comment type="pathway">
    <text evidence="3">Protein modification; protein ubiquitination.</text>
</comment>
<dbReference type="EC" id="2.3.2.27" evidence="4"/>
<feature type="transmembrane region" description="Helical" evidence="14">
    <location>
        <begin position="980"/>
        <end position="1001"/>
    </location>
</feature>
<keyword evidence="5" id="KW-0808">Transferase</keyword>
<keyword evidence="9" id="KW-0833">Ubl conjugation pathway</keyword>
<dbReference type="GO" id="GO:0008270">
    <property type="term" value="F:zinc ion binding"/>
    <property type="evidence" value="ECO:0007669"/>
    <property type="project" value="UniProtKB-KW"/>
</dbReference>
<evidence type="ECO:0000256" key="4">
    <source>
        <dbReference type="ARBA" id="ARBA00012483"/>
    </source>
</evidence>
<evidence type="ECO:0000256" key="12">
    <source>
        <dbReference type="ARBA" id="ARBA00023136"/>
    </source>
</evidence>
<feature type="transmembrane region" description="Helical" evidence="14">
    <location>
        <begin position="671"/>
        <end position="691"/>
    </location>
</feature>
<dbReference type="GO" id="GO:0061630">
    <property type="term" value="F:ubiquitin protein ligase activity"/>
    <property type="evidence" value="ECO:0007669"/>
    <property type="project" value="UniProtKB-EC"/>
</dbReference>
<feature type="transmembrane region" description="Helical" evidence="14">
    <location>
        <begin position="729"/>
        <end position="751"/>
    </location>
</feature>
<gene>
    <name evidence="16" type="primary">doa10_0</name>
    <name evidence="16" type="ORF">A0J61_06334</name>
</gene>
<dbReference type="Pfam" id="PF12906">
    <property type="entry name" value="RINGv"/>
    <property type="match status" value="1"/>
</dbReference>
<dbReference type="SUPFAM" id="SSF57850">
    <property type="entry name" value="RING/U-box"/>
    <property type="match status" value="1"/>
</dbReference>
<keyword evidence="6 14" id="KW-0812">Transmembrane</keyword>
<feature type="transmembrane region" description="Helical" evidence="14">
    <location>
        <begin position="1163"/>
        <end position="1182"/>
    </location>
</feature>
<keyword evidence="11 14" id="KW-1133">Transmembrane helix</keyword>
<feature type="transmembrane region" description="Helical" evidence="14">
    <location>
        <begin position="439"/>
        <end position="464"/>
    </location>
</feature>
<dbReference type="InterPro" id="IPR011016">
    <property type="entry name" value="Znf_RING-CH"/>
</dbReference>
<evidence type="ECO:0000313" key="17">
    <source>
        <dbReference type="Proteomes" id="UP000093000"/>
    </source>
</evidence>
<keyword evidence="10" id="KW-0862">Zinc</keyword>
<evidence type="ECO:0000256" key="13">
    <source>
        <dbReference type="SAM" id="MobiDB-lite"/>
    </source>
</evidence>
<keyword evidence="12 14" id="KW-0472">Membrane</keyword>
<evidence type="ECO:0000256" key="7">
    <source>
        <dbReference type="ARBA" id="ARBA00022723"/>
    </source>
</evidence>
<dbReference type="EMBL" id="LUGH01000378">
    <property type="protein sequence ID" value="OBZ85616.1"/>
    <property type="molecule type" value="Genomic_DNA"/>
</dbReference>
<dbReference type="InterPro" id="IPR013083">
    <property type="entry name" value="Znf_RING/FYVE/PHD"/>
</dbReference>
<keyword evidence="7" id="KW-0479">Metal-binding</keyword>
<comment type="caution">
    <text evidence="16">The sequence shown here is derived from an EMBL/GenBank/DDBJ whole genome shotgun (WGS) entry which is preliminary data.</text>
</comment>
<dbReference type="GO" id="GO:0005789">
    <property type="term" value="C:endoplasmic reticulum membrane"/>
    <property type="evidence" value="ECO:0007669"/>
    <property type="project" value="TreeGrafter"/>
</dbReference>
<comment type="subcellular location">
    <subcellularLocation>
        <location evidence="2">Membrane</location>
        <topology evidence="2">Multi-pass membrane protein</topology>
    </subcellularLocation>
</comment>
<feature type="transmembrane region" description="Helical" evidence="14">
    <location>
        <begin position="571"/>
        <end position="593"/>
    </location>
</feature>
<dbReference type="SMART" id="SM00744">
    <property type="entry name" value="RINGv"/>
    <property type="match status" value="1"/>
</dbReference>
<organism evidence="16 17">
    <name type="scientific">Choanephora cucurbitarum</name>
    <dbReference type="NCBI Taxonomy" id="101091"/>
    <lineage>
        <taxon>Eukaryota</taxon>
        <taxon>Fungi</taxon>
        <taxon>Fungi incertae sedis</taxon>
        <taxon>Mucoromycota</taxon>
        <taxon>Mucoromycotina</taxon>
        <taxon>Mucoromycetes</taxon>
        <taxon>Mucorales</taxon>
        <taxon>Mucorineae</taxon>
        <taxon>Choanephoraceae</taxon>
        <taxon>Choanephoroideae</taxon>
        <taxon>Choanephora</taxon>
    </lineage>
</organism>
<evidence type="ECO:0000256" key="10">
    <source>
        <dbReference type="ARBA" id="ARBA00022833"/>
    </source>
</evidence>
<dbReference type="Gene3D" id="3.30.40.10">
    <property type="entry name" value="Zinc/RING finger domain, C3HC4 (zinc finger)"/>
    <property type="match status" value="1"/>
</dbReference>
<dbReference type="InParanoid" id="A0A1C7NAG4"/>
<comment type="catalytic activity">
    <reaction evidence="1">
        <text>S-ubiquitinyl-[E2 ubiquitin-conjugating enzyme]-L-cysteine + [acceptor protein]-L-lysine = [E2 ubiquitin-conjugating enzyme]-L-cysteine + N(6)-ubiquitinyl-[acceptor protein]-L-lysine.</text>
        <dbReference type="EC" id="2.3.2.27"/>
    </reaction>
</comment>
<evidence type="ECO:0000256" key="8">
    <source>
        <dbReference type="ARBA" id="ARBA00022771"/>
    </source>
</evidence>
<feature type="region of interest" description="Disordered" evidence="13">
    <location>
        <begin position="249"/>
        <end position="271"/>
    </location>
</feature>
<proteinExistence type="predicted"/>